<keyword evidence="7" id="KW-0472">Membrane</keyword>
<dbReference type="GO" id="GO:0005737">
    <property type="term" value="C:cytoplasm"/>
    <property type="evidence" value="ECO:0007669"/>
    <property type="project" value="TreeGrafter"/>
</dbReference>
<reference evidence="8 9" key="1">
    <citation type="submission" date="2013-12" db="EMBL/GenBank/DDBJ databases">
        <title>Draft genome of the parsitic nematode Ancylostoma duodenale.</title>
        <authorList>
            <person name="Mitreva M."/>
        </authorList>
    </citation>
    <scope>NUCLEOTIDE SEQUENCE [LARGE SCALE GENOMIC DNA]</scope>
    <source>
        <strain evidence="8 9">Zhejiang</strain>
    </source>
</reference>
<proteinExistence type="inferred from homology"/>
<dbReference type="AlphaFoldDB" id="A0A0C2CSV2"/>
<keyword evidence="4 6" id="KW-0503">Monooxygenase</keyword>
<evidence type="ECO:0000256" key="4">
    <source>
        <dbReference type="ARBA" id="ARBA00023033"/>
    </source>
</evidence>
<protein>
    <recommendedName>
        <fullName evidence="10">Unspecific monooxygenase</fullName>
    </recommendedName>
</protein>
<evidence type="ECO:0000256" key="1">
    <source>
        <dbReference type="ARBA" id="ARBA00010617"/>
    </source>
</evidence>
<dbReference type="InterPro" id="IPR050182">
    <property type="entry name" value="Cytochrome_P450_fam2"/>
</dbReference>
<sequence>FFSICVNSRKKDIADGVHVIEGEGGDFVDAFLVQMKKEQNSDAPSTFDEKWLEMSLLDLWAAGQETTMVTLNWAFSYLLLHPQVIKLVIRSIMVASITLTCSMLRASNAFLFAYLFFQSLLFKEVHRCATIVPMNLWRDTSEDTVVGQYLIPKGTAITAQISAIMNDDQYFKNNCNFNPDRYFNGDRIEQMVVAFGLGKRACPGESLAQAELYLVGLFIYLFTPLVISYVP</sequence>
<keyword evidence="7" id="KW-1133">Transmembrane helix</keyword>
<dbReference type="PRINTS" id="PR00463">
    <property type="entry name" value="EP450I"/>
</dbReference>
<dbReference type="InterPro" id="IPR002401">
    <property type="entry name" value="Cyt_P450_E_grp-I"/>
</dbReference>
<keyword evidence="9" id="KW-1185">Reference proteome</keyword>
<dbReference type="GO" id="GO:0016712">
    <property type="term" value="F:oxidoreductase activity, acting on paired donors, with incorporation or reduction of molecular oxygen, reduced flavin or flavoprotein as one donor, and incorporation of one atom of oxygen"/>
    <property type="evidence" value="ECO:0007669"/>
    <property type="project" value="TreeGrafter"/>
</dbReference>
<dbReference type="PROSITE" id="PS00086">
    <property type="entry name" value="CYTOCHROME_P450"/>
    <property type="match status" value="1"/>
</dbReference>
<dbReference type="PRINTS" id="PR00385">
    <property type="entry name" value="P450"/>
</dbReference>
<feature type="transmembrane region" description="Helical" evidence="7">
    <location>
        <begin position="212"/>
        <end position="230"/>
    </location>
</feature>
<feature type="binding site" description="axial binding residue" evidence="5">
    <location>
        <position position="202"/>
    </location>
    <ligand>
        <name>heme</name>
        <dbReference type="ChEBI" id="CHEBI:30413"/>
    </ligand>
    <ligandPart>
        <name>Fe</name>
        <dbReference type="ChEBI" id="CHEBI:18248"/>
    </ligandPart>
</feature>
<dbReference type="Pfam" id="PF00067">
    <property type="entry name" value="p450"/>
    <property type="match status" value="1"/>
</dbReference>
<dbReference type="GO" id="GO:0006805">
    <property type="term" value="P:xenobiotic metabolic process"/>
    <property type="evidence" value="ECO:0007669"/>
    <property type="project" value="TreeGrafter"/>
</dbReference>
<dbReference type="InterPro" id="IPR036396">
    <property type="entry name" value="Cyt_P450_sf"/>
</dbReference>
<comment type="cofactor">
    <cofactor evidence="5">
        <name>heme</name>
        <dbReference type="ChEBI" id="CHEBI:30413"/>
    </cofactor>
</comment>
<dbReference type="Proteomes" id="UP000054047">
    <property type="component" value="Unassembled WGS sequence"/>
</dbReference>
<evidence type="ECO:0008006" key="10">
    <source>
        <dbReference type="Google" id="ProtNLM"/>
    </source>
</evidence>
<dbReference type="InterPro" id="IPR017972">
    <property type="entry name" value="Cyt_P450_CS"/>
</dbReference>
<dbReference type="Gene3D" id="1.10.630.10">
    <property type="entry name" value="Cytochrome P450"/>
    <property type="match status" value="1"/>
</dbReference>
<dbReference type="PANTHER" id="PTHR24300:SF375">
    <property type="entry name" value="CYTOCHROME P450 FAMILY"/>
    <property type="match status" value="1"/>
</dbReference>
<organism evidence="8 9">
    <name type="scientific">Ancylostoma duodenale</name>
    <dbReference type="NCBI Taxonomy" id="51022"/>
    <lineage>
        <taxon>Eukaryota</taxon>
        <taxon>Metazoa</taxon>
        <taxon>Ecdysozoa</taxon>
        <taxon>Nematoda</taxon>
        <taxon>Chromadorea</taxon>
        <taxon>Rhabditida</taxon>
        <taxon>Rhabditina</taxon>
        <taxon>Rhabditomorpha</taxon>
        <taxon>Strongyloidea</taxon>
        <taxon>Ancylostomatidae</taxon>
        <taxon>Ancylostomatinae</taxon>
        <taxon>Ancylostoma</taxon>
    </lineage>
</organism>
<keyword evidence="6" id="KW-0560">Oxidoreductase</keyword>
<evidence type="ECO:0000256" key="2">
    <source>
        <dbReference type="ARBA" id="ARBA00022723"/>
    </source>
</evidence>
<dbReference type="SUPFAM" id="SSF48264">
    <property type="entry name" value="Cytochrome P450"/>
    <property type="match status" value="1"/>
</dbReference>
<evidence type="ECO:0000256" key="7">
    <source>
        <dbReference type="SAM" id="Phobius"/>
    </source>
</evidence>
<comment type="similarity">
    <text evidence="1 6">Belongs to the cytochrome P450 family.</text>
</comment>
<dbReference type="PANTHER" id="PTHR24300">
    <property type="entry name" value="CYTOCHROME P450 508A4-RELATED"/>
    <property type="match status" value="1"/>
</dbReference>
<dbReference type="OrthoDB" id="2789670at2759"/>
<name>A0A0C2CSV2_9BILA</name>
<keyword evidence="5 6" id="KW-0349">Heme</keyword>
<keyword evidence="3 5" id="KW-0408">Iron</keyword>
<evidence type="ECO:0000256" key="5">
    <source>
        <dbReference type="PIRSR" id="PIRSR602401-1"/>
    </source>
</evidence>
<gene>
    <name evidence="8" type="ORF">ANCDUO_17022</name>
</gene>
<keyword evidence="7" id="KW-0812">Transmembrane</keyword>
<dbReference type="InterPro" id="IPR001128">
    <property type="entry name" value="Cyt_P450"/>
</dbReference>
<keyword evidence="2 5" id="KW-0479">Metal-binding</keyword>
<dbReference type="EMBL" id="KN742615">
    <property type="protein sequence ID" value="KIH52867.1"/>
    <property type="molecule type" value="Genomic_DNA"/>
</dbReference>
<evidence type="ECO:0000313" key="8">
    <source>
        <dbReference type="EMBL" id="KIH52867.1"/>
    </source>
</evidence>
<accession>A0A0C2CSV2</accession>
<dbReference type="GO" id="GO:0020037">
    <property type="term" value="F:heme binding"/>
    <property type="evidence" value="ECO:0007669"/>
    <property type="project" value="InterPro"/>
</dbReference>
<evidence type="ECO:0000313" key="9">
    <source>
        <dbReference type="Proteomes" id="UP000054047"/>
    </source>
</evidence>
<dbReference type="GO" id="GO:0005506">
    <property type="term" value="F:iron ion binding"/>
    <property type="evidence" value="ECO:0007669"/>
    <property type="project" value="InterPro"/>
</dbReference>
<dbReference type="GO" id="GO:0006082">
    <property type="term" value="P:organic acid metabolic process"/>
    <property type="evidence" value="ECO:0007669"/>
    <property type="project" value="TreeGrafter"/>
</dbReference>
<evidence type="ECO:0000256" key="6">
    <source>
        <dbReference type="RuleBase" id="RU000461"/>
    </source>
</evidence>
<feature type="non-terminal residue" evidence="8">
    <location>
        <position position="1"/>
    </location>
</feature>
<evidence type="ECO:0000256" key="3">
    <source>
        <dbReference type="ARBA" id="ARBA00023004"/>
    </source>
</evidence>